<organism evidence="5 14">
    <name type="scientific">Phytophthora fragariae</name>
    <dbReference type="NCBI Taxonomy" id="53985"/>
    <lineage>
        <taxon>Eukaryota</taxon>
        <taxon>Sar</taxon>
        <taxon>Stramenopiles</taxon>
        <taxon>Oomycota</taxon>
        <taxon>Peronosporomycetes</taxon>
        <taxon>Peronosporales</taxon>
        <taxon>Peronosporaceae</taxon>
        <taxon>Phytophthora</taxon>
    </lineage>
</organism>
<proteinExistence type="predicted"/>
<evidence type="ECO:0000313" key="2">
    <source>
        <dbReference type="EMBL" id="KAE9001500.1"/>
    </source>
</evidence>
<evidence type="ECO:0000313" key="6">
    <source>
        <dbReference type="EMBL" id="KAE9202056.1"/>
    </source>
</evidence>
<sequence>MVGRIVWNIGAGLVHRLLHKASIRPGMGFAYPSVWRARPGFLDCDINLHLNNASYLFNMELARWHFCAVTGILGNVARHRRALLVASQAVRYRHPIPLFRPYEIRSQLVFADNEWMYFLHQFQCPTTGKLYAEGMCRASCRQDGATVSAAKLYAEVFGGDAEALQALQTRDMPDVVKRLLEWDGAARVVLETPAEAARRERETTMRRKEGAGAGHALVEFARVKRAESTAPNRIDDRVFV</sequence>
<dbReference type="Gene3D" id="3.10.129.10">
    <property type="entry name" value="Hotdog Thioesterase"/>
    <property type="match status" value="1"/>
</dbReference>
<dbReference type="Proteomes" id="UP000437068">
    <property type="component" value="Unassembled WGS sequence"/>
</dbReference>
<dbReference type="PANTHER" id="PTHR12475:SF4">
    <property type="entry name" value="PROTEIN THEM6"/>
    <property type="match status" value="1"/>
</dbReference>
<keyword evidence="11" id="KW-1185">Reference proteome</keyword>
<evidence type="ECO:0000313" key="13">
    <source>
        <dbReference type="Proteomes" id="UP000440367"/>
    </source>
</evidence>
<dbReference type="EMBL" id="QXGB01000881">
    <property type="protein sequence ID" value="KAE9202056.1"/>
    <property type="molecule type" value="Genomic_DNA"/>
</dbReference>
<dbReference type="SUPFAM" id="SSF54637">
    <property type="entry name" value="Thioesterase/thiol ester dehydrase-isomerase"/>
    <property type="match status" value="1"/>
</dbReference>
<dbReference type="Proteomes" id="UP000429523">
    <property type="component" value="Unassembled WGS sequence"/>
</dbReference>
<evidence type="ECO:0000313" key="17">
    <source>
        <dbReference type="Proteomes" id="UP000476176"/>
    </source>
</evidence>
<dbReference type="AlphaFoldDB" id="A0A6A3TJM8"/>
<dbReference type="Proteomes" id="UP000440367">
    <property type="component" value="Unassembled WGS sequence"/>
</dbReference>
<evidence type="ECO:0000313" key="8">
    <source>
        <dbReference type="EMBL" id="KAE9219924.1"/>
    </source>
</evidence>
<evidence type="ECO:0008006" key="19">
    <source>
        <dbReference type="Google" id="ProtNLM"/>
    </source>
</evidence>
<evidence type="ECO:0000313" key="7">
    <source>
        <dbReference type="EMBL" id="KAE9218104.1"/>
    </source>
</evidence>
<dbReference type="PANTHER" id="PTHR12475">
    <property type="match status" value="1"/>
</dbReference>
<dbReference type="EMBL" id="QXGA01000851">
    <property type="protein sequence ID" value="KAE9138487.1"/>
    <property type="molecule type" value="Genomic_DNA"/>
</dbReference>
<name>A0A6A3TJM8_9STRA</name>
<dbReference type="EMBL" id="QXFZ01000911">
    <property type="protein sequence ID" value="KAE9101496.1"/>
    <property type="molecule type" value="Genomic_DNA"/>
</dbReference>
<evidence type="ECO:0000313" key="3">
    <source>
        <dbReference type="EMBL" id="KAE9101496.1"/>
    </source>
</evidence>
<dbReference type="Proteomes" id="UP000441208">
    <property type="component" value="Unassembled WGS sequence"/>
</dbReference>
<evidence type="ECO:0000313" key="15">
    <source>
        <dbReference type="Proteomes" id="UP000441208"/>
    </source>
</evidence>
<evidence type="ECO:0000313" key="12">
    <source>
        <dbReference type="Proteomes" id="UP000437068"/>
    </source>
</evidence>
<evidence type="ECO:0000313" key="11">
    <source>
        <dbReference type="Proteomes" id="UP000433483"/>
    </source>
</evidence>
<evidence type="ECO:0000313" key="10">
    <source>
        <dbReference type="Proteomes" id="UP000429523"/>
    </source>
</evidence>
<dbReference type="EMBL" id="QXGE01000870">
    <property type="protein sequence ID" value="KAE9302036.1"/>
    <property type="molecule type" value="Genomic_DNA"/>
</dbReference>
<dbReference type="Proteomes" id="UP000476176">
    <property type="component" value="Unassembled WGS sequence"/>
</dbReference>
<dbReference type="Proteomes" id="UP000460718">
    <property type="component" value="Unassembled WGS sequence"/>
</dbReference>
<dbReference type="OrthoDB" id="265761at2759"/>
<dbReference type="EMBL" id="QXGF01000953">
    <property type="protein sequence ID" value="KAE8934011.1"/>
    <property type="molecule type" value="Genomic_DNA"/>
</dbReference>
<dbReference type="Pfam" id="PF13279">
    <property type="entry name" value="4HBT_2"/>
    <property type="match status" value="1"/>
</dbReference>
<dbReference type="InterPro" id="IPR029069">
    <property type="entry name" value="HotDog_dom_sf"/>
</dbReference>
<dbReference type="EMBL" id="QXFW01000858">
    <property type="protein sequence ID" value="KAE9001500.1"/>
    <property type="molecule type" value="Genomic_DNA"/>
</dbReference>
<accession>A0A6A3TJM8</accession>
<evidence type="ECO:0000313" key="9">
    <source>
        <dbReference type="EMBL" id="KAE9302036.1"/>
    </source>
</evidence>
<dbReference type="Proteomes" id="UP000488956">
    <property type="component" value="Unassembled WGS sequence"/>
</dbReference>
<dbReference type="Proteomes" id="UP000440732">
    <property type="component" value="Unassembled WGS sequence"/>
</dbReference>
<evidence type="ECO:0000313" key="4">
    <source>
        <dbReference type="EMBL" id="KAE9101693.1"/>
    </source>
</evidence>
<evidence type="ECO:0000313" key="1">
    <source>
        <dbReference type="EMBL" id="KAE8934011.1"/>
    </source>
</evidence>
<evidence type="ECO:0000313" key="14">
    <source>
        <dbReference type="Proteomes" id="UP000440732"/>
    </source>
</evidence>
<gene>
    <name evidence="9" type="ORF">PF001_g14183</name>
    <name evidence="8" type="ORF">PF002_g16040</name>
    <name evidence="7" type="ORF">PF004_g13966</name>
    <name evidence="6" type="ORF">PF005_g14717</name>
    <name evidence="5" type="ORF">PF006_g13945</name>
    <name evidence="3" type="ORF">PF007_g15128</name>
    <name evidence="1" type="ORF">PF009_g15998</name>
    <name evidence="4" type="ORF">PF010_g14370</name>
    <name evidence="2" type="ORF">PF011_g13716</name>
</gene>
<reference evidence="10 11" key="1">
    <citation type="submission" date="2018-08" db="EMBL/GenBank/DDBJ databases">
        <title>Genomic investigation of the strawberry pathogen Phytophthora fragariae indicates pathogenicity is determined by transcriptional variation in three key races.</title>
        <authorList>
            <person name="Adams T.M."/>
            <person name="Armitage A.D."/>
            <person name="Sobczyk M.K."/>
            <person name="Bates H.J."/>
            <person name="Dunwell J.M."/>
            <person name="Nellist C.F."/>
            <person name="Harrison R.J."/>
        </authorList>
    </citation>
    <scope>NUCLEOTIDE SEQUENCE [LARGE SCALE GENOMIC DNA]</scope>
    <source>
        <strain evidence="9 12">A4</strain>
        <strain evidence="8 13">BC-1</strain>
        <strain evidence="7 17">BC-23</strain>
        <strain evidence="6 11">NOV-27</strain>
        <strain evidence="5 14">NOV-5</strain>
        <strain evidence="3 15">NOV-71</strain>
        <strain evidence="1 10">NOV-9</strain>
        <strain evidence="4 18">ONT-3</strain>
        <strain evidence="2 16">SCRP245</strain>
    </source>
</reference>
<dbReference type="EMBL" id="QXGD01000930">
    <property type="protein sequence ID" value="KAE9219924.1"/>
    <property type="molecule type" value="Genomic_DNA"/>
</dbReference>
<dbReference type="CDD" id="cd00586">
    <property type="entry name" value="4HBT"/>
    <property type="match status" value="1"/>
</dbReference>
<protein>
    <recommendedName>
        <fullName evidence="19">Thioesterase domain-containing protein</fullName>
    </recommendedName>
</protein>
<comment type="caution">
    <text evidence="5">The sequence shown here is derived from an EMBL/GenBank/DDBJ whole genome shotgun (WGS) entry which is preliminary data.</text>
</comment>
<dbReference type="Proteomes" id="UP000433483">
    <property type="component" value="Unassembled WGS sequence"/>
</dbReference>
<evidence type="ECO:0000313" key="18">
    <source>
        <dbReference type="Proteomes" id="UP000488956"/>
    </source>
</evidence>
<dbReference type="EMBL" id="QXFX01000885">
    <property type="protein sequence ID" value="KAE9101693.1"/>
    <property type="molecule type" value="Genomic_DNA"/>
</dbReference>
<dbReference type="EMBL" id="QXGC01000873">
    <property type="protein sequence ID" value="KAE9218104.1"/>
    <property type="molecule type" value="Genomic_DNA"/>
</dbReference>
<evidence type="ECO:0000313" key="16">
    <source>
        <dbReference type="Proteomes" id="UP000460718"/>
    </source>
</evidence>
<dbReference type="InterPro" id="IPR051490">
    <property type="entry name" value="THEM6_lcsJ_thioesterase"/>
</dbReference>
<evidence type="ECO:0000313" key="5">
    <source>
        <dbReference type="EMBL" id="KAE9138487.1"/>
    </source>
</evidence>